<keyword evidence="6" id="KW-0342">GTP-binding</keyword>
<gene>
    <name evidence="8" type="ORF">Q9R02_09970</name>
</gene>
<keyword evidence="3" id="KW-0548">Nucleotidyltransferase</keyword>
<proteinExistence type="predicted"/>
<dbReference type="SUPFAM" id="SSF52540">
    <property type="entry name" value="P-loop containing nucleoside triphosphate hydrolases"/>
    <property type="match status" value="1"/>
</dbReference>
<dbReference type="InterPro" id="IPR031157">
    <property type="entry name" value="G_TR_CS"/>
</dbReference>
<dbReference type="RefSeq" id="WP_305996533.1">
    <property type="nucleotide sequence ID" value="NZ_JAVALS010000006.1"/>
</dbReference>
<dbReference type="InterPro" id="IPR041757">
    <property type="entry name" value="CysN_GTP-bd"/>
</dbReference>
<dbReference type="Gene3D" id="2.40.30.10">
    <property type="entry name" value="Translation factors"/>
    <property type="match status" value="2"/>
</dbReference>
<name>A0ABT9IPH6_9MICC</name>
<dbReference type="InterPro" id="IPR009000">
    <property type="entry name" value="Transl_B-barrel_sf"/>
</dbReference>
<dbReference type="CDD" id="cd04095">
    <property type="entry name" value="CysN_NoDQ_III"/>
    <property type="match status" value="1"/>
</dbReference>
<dbReference type="InterPro" id="IPR054696">
    <property type="entry name" value="GTP-eEF1A_C"/>
</dbReference>
<dbReference type="InterPro" id="IPR011779">
    <property type="entry name" value="SO4_adenylTrfase_lsu"/>
</dbReference>
<evidence type="ECO:0000256" key="6">
    <source>
        <dbReference type="ARBA" id="ARBA00023134"/>
    </source>
</evidence>
<protein>
    <recommendedName>
        <fullName evidence="1">sulfate adenylyltransferase</fullName>
        <ecNumber evidence="1">2.7.7.4</ecNumber>
    </recommendedName>
</protein>
<evidence type="ECO:0000256" key="5">
    <source>
        <dbReference type="ARBA" id="ARBA00022840"/>
    </source>
</evidence>
<dbReference type="InterPro" id="IPR027417">
    <property type="entry name" value="P-loop_NTPase"/>
</dbReference>
<evidence type="ECO:0000313" key="9">
    <source>
        <dbReference type="Proteomes" id="UP001232725"/>
    </source>
</evidence>
<dbReference type="PRINTS" id="PR00315">
    <property type="entry name" value="ELONGATNFCT"/>
</dbReference>
<dbReference type="CDD" id="cd04166">
    <property type="entry name" value="CysN_ATPS"/>
    <property type="match status" value="1"/>
</dbReference>
<evidence type="ECO:0000259" key="7">
    <source>
        <dbReference type="PROSITE" id="PS51722"/>
    </source>
</evidence>
<dbReference type="Proteomes" id="UP001232725">
    <property type="component" value="Unassembled WGS sequence"/>
</dbReference>
<dbReference type="PANTHER" id="PTHR23115">
    <property type="entry name" value="TRANSLATION FACTOR"/>
    <property type="match status" value="1"/>
</dbReference>
<keyword evidence="5" id="KW-0067">ATP-binding</keyword>
<organism evidence="8 9">
    <name type="scientific">Arthrobacter horti</name>
    <dbReference type="NCBI Taxonomy" id="3068273"/>
    <lineage>
        <taxon>Bacteria</taxon>
        <taxon>Bacillati</taxon>
        <taxon>Actinomycetota</taxon>
        <taxon>Actinomycetes</taxon>
        <taxon>Micrococcales</taxon>
        <taxon>Micrococcaceae</taxon>
        <taxon>Arthrobacter</taxon>
    </lineage>
</organism>
<evidence type="ECO:0000256" key="1">
    <source>
        <dbReference type="ARBA" id="ARBA00012391"/>
    </source>
</evidence>
<dbReference type="EMBL" id="JAVALS010000006">
    <property type="protein sequence ID" value="MDP5227478.1"/>
    <property type="molecule type" value="Genomic_DNA"/>
</dbReference>
<dbReference type="Pfam" id="PF00009">
    <property type="entry name" value="GTP_EFTU"/>
    <property type="match status" value="1"/>
</dbReference>
<dbReference type="EC" id="2.7.7.4" evidence="1"/>
<dbReference type="SUPFAM" id="SSF50465">
    <property type="entry name" value="EF-Tu/eEF-1alpha/eIF2-gamma C-terminal domain"/>
    <property type="match status" value="1"/>
</dbReference>
<dbReference type="InterPro" id="IPR044139">
    <property type="entry name" value="CysN_NoDQ_III"/>
</dbReference>
<feature type="domain" description="Tr-type G" evidence="7">
    <location>
        <begin position="8"/>
        <end position="232"/>
    </location>
</feature>
<dbReference type="PROSITE" id="PS51722">
    <property type="entry name" value="G_TR_2"/>
    <property type="match status" value="1"/>
</dbReference>
<dbReference type="InterPro" id="IPR000795">
    <property type="entry name" value="T_Tr_GTP-bd_dom"/>
</dbReference>
<dbReference type="InterPro" id="IPR050100">
    <property type="entry name" value="TRAFAC_GTPase_members"/>
</dbReference>
<dbReference type="SUPFAM" id="SSF50447">
    <property type="entry name" value="Translation proteins"/>
    <property type="match status" value="1"/>
</dbReference>
<keyword evidence="9" id="KW-1185">Reference proteome</keyword>
<evidence type="ECO:0000256" key="2">
    <source>
        <dbReference type="ARBA" id="ARBA00022679"/>
    </source>
</evidence>
<dbReference type="InterPro" id="IPR009001">
    <property type="entry name" value="Transl_elong_EF1A/Init_IF2_C"/>
</dbReference>
<dbReference type="NCBIfam" id="TIGR02034">
    <property type="entry name" value="CysN"/>
    <property type="match status" value="1"/>
</dbReference>
<evidence type="ECO:0000256" key="4">
    <source>
        <dbReference type="ARBA" id="ARBA00022741"/>
    </source>
</evidence>
<sequence>MSTALASATLFRFATAGSVDDGKSTLVGRLLHDSKAILADTLDAVARTSADRGFGGEKGGLDLALLTDGLRAEREQGITIDVAYRYFATDRRSFILADCPGHVQYTKNTVTGASTADAVVVLIDARKGVLEQTRRHLSVLHLLRVPHVVVAVNKVDLVDFSESVFRDIEADIRRVSKELGIGTAPDHADVLVIPVSALDGDNVVDRSPRMPWYQGPPLLEVLETLPAADELEDEHEAFRFPVQLAVRPQGALAPDAVARGLDVEAYRDYRAYAGQVAEGTVTVGDSVVVLSPGHEPRTTTVTGIDFAGTSLQTAFAPQSVALRLADEIDIARGDTIAAAGTVGESSADLYGSVAWLSSKPLREGARVFVKHGTQTVKAIVRTVSGKLDLDSFEVQPTTGLELNDIGEVQIRLAAELPLEPYAKHRRTGAFLVIDPADGNTLAAGMVKEHPGDSEDERYWI</sequence>
<evidence type="ECO:0000256" key="3">
    <source>
        <dbReference type="ARBA" id="ARBA00022695"/>
    </source>
</evidence>
<dbReference type="Gene3D" id="3.40.50.300">
    <property type="entry name" value="P-loop containing nucleotide triphosphate hydrolases"/>
    <property type="match status" value="1"/>
</dbReference>
<dbReference type="Pfam" id="PF22594">
    <property type="entry name" value="GTP-eEF1A_C"/>
    <property type="match status" value="1"/>
</dbReference>
<evidence type="ECO:0000313" key="8">
    <source>
        <dbReference type="EMBL" id="MDP5227478.1"/>
    </source>
</evidence>
<dbReference type="PROSITE" id="PS00301">
    <property type="entry name" value="G_TR_1"/>
    <property type="match status" value="1"/>
</dbReference>
<comment type="caution">
    <text evidence="8">The sequence shown here is derived from an EMBL/GenBank/DDBJ whole genome shotgun (WGS) entry which is preliminary data.</text>
</comment>
<reference evidence="8 9" key="1">
    <citation type="submission" date="2023-08" db="EMBL/GenBank/DDBJ databases">
        <title>Arthrobacter horti sp. nov., isolated from forest soil.</title>
        <authorList>
            <person name="Park M."/>
        </authorList>
    </citation>
    <scope>NUCLEOTIDE SEQUENCE [LARGE SCALE GENOMIC DNA]</scope>
    <source>
        <strain evidence="8 9">YJM1</strain>
    </source>
</reference>
<keyword evidence="4" id="KW-0547">Nucleotide-binding</keyword>
<keyword evidence="2" id="KW-0808">Transferase</keyword>
<accession>A0ABT9IPH6</accession>